<proteinExistence type="predicted"/>
<keyword evidence="7 9" id="KW-0408">Iron</keyword>
<dbReference type="GO" id="GO:0004130">
    <property type="term" value="F:cytochrome-c peroxidase activity"/>
    <property type="evidence" value="ECO:0007669"/>
    <property type="project" value="TreeGrafter"/>
</dbReference>
<dbReference type="PIRSF" id="PIRSF000294">
    <property type="entry name" value="Cytochrome-c_peroxidase"/>
    <property type="match status" value="1"/>
</dbReference>
<evidence type="ECO:0000256" key="5">
    <source>
        <dbReference type="ARBA" id="ARBA00022764"/>
    </source>
</evidence>
<evidence type="ECO:0000256" key="6">
    <source>
        <dbReference type="ARBA" id="ARBA00023002"/>
    </source>
</evidence>
<dbReference type="InterPro" id="IPR004852">
    <property type="entry name" value="Di-haem_cyt_c_peroxidsae"/>
</dbReference>
<dbReference type="InterPro" id="IPR036909">
    <property type="entry name" value="Cyt_c-like_dom_sf"/>
</dbReference>
<dbReference type="PANTHER" id="PTHR30600:SF4">
    <property type="entry name" value="CYTOCHROME C DOMAIN-CONTAINING PROTEIN"/>
    <property type="match status" value="1"/>
</dbReference>
<dbReference type="RefSeq" id="WP_127703230.1">
    <property type="nucleotide sequence ID" value="NZ_SACK01000001.1"/>
</dbReference>
<dbReference type="SUPFAM" id="SSF46626">
    <property type="entry name" value="Cytochrome c"/>
    <property type="match status" value="2"/>
</dbReference>
<dbReference type="PROSITE" id="PS51257">
    <property type="entry name" value="PROKAR_LIPOPROTEIN"/>
    <property type="match status" value="1"/>
</dbReference>
<dbReference type="GO" id="GO:0009055">
    <property type="term" value="F:electron transfer activity"/>
    <property type="evidence" value="ECO:0007669"/>
    <property type="project" value="InterPro"/>
</dbReference>
<accession>A0A437MYY1</accession>
<dbReference type="InterPro" id="IPR051395">
    <property type="entry name" value="Cytochrome_c_Peroxidase/MauG"/>
</dbReference>
<evidence type="ECO:0000256" key="7">
    <source>
        <dbReference type="ARBA" id="ARBA00023004"/>
    </source>
</evidence>
<sequence length="349" mass="39273">MRKKAFWIVLLCFAAFLYACKKDKVIEETVSTFLGFKKPANFPEPVYKLENNQVTEAGFLLGRSLFYEPRLSRNNTISCGSCHIQSSAFTQHGHDVSHGIDDRLGTRNSPPIMNLAWNKAFMWGGGIYDLDLQPIVPITTHEEMDENLNNVMEKLKTVSKYPTMFKAAFGTGEITTARFMKALSQFMLMCISANSKYDKVMRKEDGASFTADEQAGYELFKAKCSSCHSEPLFTDGSFRNNGLAPSTINDKGLYTATLIATDRYKFKVPSLRNLTYTAPYMHDGRFLTLNGVFDHYNAEVQATENLDPLLQKDGTLGIALSVDDRTKLTAFLKTLDDPDFITRKDLAEQ</sequence>
<protein>
    <submittedName>
        <fullName evidence="11">C-type cytochrome</fullName>
    </submittedName>
</protein>
<evidence type="ECO:0000256" key="9">
    <source>
        <dbReference type="PIRSR" id="PIRSR000294-2"/>
    </source>
</evidence>
<keyword evidence="2 8" id="KW-0349">Heme</keyword>
<evidence type="ECO:0000259" key="10">
    <source>
        <dbReference type="PROSITE" id="PS51007"/>
    </source>
</evidence>
<dbReference type="OrthoDB" id="9805202at2"/>
<feature type="binding site" description="covalent" evidence="8">
    <location>
        <position position="224"/>
    </location>
    <ligand>
        <name>heme c</name>
        <dbReference type="ChEBI" id="CHEBI:61717"/>
        <label>2</label>
    </ligand>
</feature>
<feature type="binding site" description="covalent" evidence="8">
    <location>
        <position position="82"/>
    </location>
    <ligand>
        <name>heme c</name>
        <dbReference type="ChEBI" id="CHEBI:61717"/>
        <label>1</label>
    </ligand>
</feature>
<evidence type="ECO:0000256" key="8">
    <source>
        <dbReference type="PIRSR" id="PIRSR000294-1"/>
    </source>
</evidence>
<name>A0A437MYY1_9SPHI</name>
<evidence type="ECO:0000313" key="12">
    <source>
        <dbReference type="Proteomes" id="UP000282759"/>
    </source>
</evidence>
<keyword evidence="3 9" id="KW-0479">Metal-binding</keyword>
<dbReference type="PROSITE" id="PS51007">
    <property type="entry name" value="CYTC"/>
    <property type="match status" value="1"/>
</dbReference>
<dbReference type="InterPro" id="IPR009056">
    <property type="entry name" value="Cyt_c-like_dom"/>
</dbReference>
<evidence type="ECO:0000256" key="4">
    <source>
        <dbReference type="ARBA" id="ARBA00022729"/>
    </source>
</evidence>
<feature type="binding site" description="axial binding residue" evidence="9">
    <location>
        <position position="83"/>
    </location>
    <ligand>
        <name>heme c</name>
        <dbReference type="ChEBI" id="CHEBI:61717"/>
        <label>1</label>
    </ligand>
    <ligandPart>
        <name>Fe</name>
        <dbReference type="ChEBI" id="CHEBI:18248"/>
    </ligandPart>
</feature>
<comment type="subcellular location">
    <subcellularLocation>
        <location evidence="1">Periplasm</location>
    </subcellularLocation>
</comment>
<comment type="PTM">
    <text evidence="8">Binds 2 heme groups per subunit.</text>
</comment>
<dbReference type="GO" id="GO:0046872">
    <property type="term" value="F:metal ion binding"/>
    <property type="evidence" value="ECO:0007669"/>
    <property type="project" value="UniProtKB-KW"/>
</dbReference>
<dbReference type="Proteomes" id="UP000282759">
    <property type="component" value="Unassembled WGS sequence"/>
</dbReference>
<gene>
    <name evidence="11" type="ORF">EOD41_02700</name>
</gene>
<feature type="binding site" description="covalent" evidence="8">
    <location>
        <position position="227"/>
    </location>
    <ligand>
        <name>heme c</name>
        <dbReference type="ChEBI" id="CHEBI:61717"/>
        <label>2</label>
    </ligand>
</feature>
<comment type="caution">
    <text evidence="11">The sequence shown here is derived from an EMBL/GenBank/DDBJ whole genome shotgun (WGS) entry which is preliminary data.</text>
</comment>
<dbReference type="AlphaFoldDB" id="A0A437MYY1"/>
<reference evidence="11 12" key="1">
    <citation type="submission" date="2019-01" db="EMBL/GenBank/DDBJ databases">
        <authorList>
            <person name="Chen W.-M."/>
        </authorList>
    </citation>
    <scope>NUCLEOTIDE SEQUENCE [LARGE SCALE GENOMIC DNA]</scope>
    <source>
        <strain evidence="11 12">YBJ-36</strain>
    </source>
</reference>
<evidence type="ECO:0000256" key="1">
    <source>
        <dbReference type="ARBA" id="ARBA00004418"/>
    </source>
</evidence>
<dbReference type="Gene3D" id="1.10.760.10">
    <property type="entry name" value="Cytochrome c-like domain"/>
    <property type="match status" value="2"/>
</dbReference>
<keyword evidence="6" id="KW-0560">Oxidoreductase</keyword>
<feature type="binding site" description="covalent" evidence="8">
    <location>
        <position position="79"/>
    </location>
    <ligand>
        <name>heme c</name>
        <dbReference type="ChEBI" id="CHEBI:61717"/>
        <label>1</label>
    </ligand>
</feature>
<keyword evidence="12" id="KW-1185">Reference proteome</keyword>
<organism evidence="11 12">
    <name type="scientific">Mucilaginibacter limnophilus</name>
    <dbReference type="NCBI Taxonomy" id="1932778"/>
    <lineage>
        <taxon>Bacteria</taxon>
        <taxon>Pseudomonadati</taxon>
        <taxon>Bacteroidota</taxon>
        <taxon>Sphingobacteriia</taxon>
        <taxon>Sphingobacteriales</taxon>
        <taxon>Sphingobacteriaceae</taxon>
        <taxon>Mucilaginibacter</taxon>
    </lineage>
</organism>
<dbReference type="PANTHER" id="PTHR30600">
    <property type="entry name" value="CYTOCHROME C PEROXIDASE-RELATED"/>
    <property type="match status" value="1"/>
</dbReference>
<dbReference type="GO" id="GO:0020037">
    <property type="term" value="F:heme binding"/>
    <property type="evidence" value="ECO:0007669"/>
    <property type="project" value="InterPro"/>
</dbReference>
<keyword evidence="4" id="KW-0732">Signal</keyword>
<keyword evidence="5" id="KW-0574">Periplasm</keyword>
<dbReference type="Pfam" id="PF03150">
    <property type="entry name" value="CCP_MauG"/>
    <property type="match status" value="1"/>
</dbReference>
<comment type="cofactor">
    <cofactor evidence="8">
        <name>heme</name>
        <dbReference type="ChEBI" id="CHEBI:30413"/>
    </cofactor>
    <text evidence="8">Binds 2 heme groups.</text>
</comment>
<evidence type="ECO:0000256" key="2">
    <source>
        <dbReference type="ARBA" id="ARBA00022617"/>
    </source>
</evidence>
<feature type="binding site" description="axial binding residue" evidence="9">
    <location>
        <position position="228"/>
    </location>
    <ligand>
        <name>heme c</name>
        <dbReference type="ChEBI" id="CHEBI:61717"/>
        <label>2</label>
    </ligand>
    <ligandPart>
        <name>Fe</name>
        <dbReference type="ChEBI" id="CHEBI:18248"/>
    </ligandPart>
</feature>
<evidence type="ECO:0000256" key="3">
    <source>
        <dbReference type="ARBA" id="ARBA00022723"/>
    </source>
</evidence>
<feature type="domain" description="Cytochrome c" evidence="10">
    <location>
        <begin position="211"/>
        <end position="336"/>
    </location>
</feature>
<evidence type="ECO:0000313" key="11">
    <source>
        <dbReference type="EMBL" id="RVU02864.1"/>
    </source>
</evidence>
<dbReference type="EMBL" id="SACK01000001">
    <property type="protein sequence ID" value="RVU02864.1"/>
    <property type="molecule type" value="Genomic_DNA"/>
</dbReference>
<dbReference type="GO" id="GO:0042597">
    <property type="term" value="C:periplasmic space"/>
    <property type="evidence" value="ECO:0007669"/>
    <property type="project" value="UniProtKB-SubCell"/>
</dbReference>
<dbReference type="InterPro" id="IPR026259">
    <property type="entry name" value="MauG/Cytc_peroxidase"/>
</dbReference>